<evidence type="ECO:0000256" key="1">
    <source>
        <dbReference type="ARBA" id="ARBA00004123"/>
    </source>
</evidence>
<dbReference type="OMA" id="WIFVADP"/>
<feature type="compositionally biased region" description="Polar residues" evidence="5">
    <location>
        <begin position="397"/>
        <end position="407"/>
    </location>
</feature>
<evidence type="ECO:0000256" key="4">
    <source>
        <dbReference type="ARBA" id="ARBA00023242"/>
    </source>
</evidence>
<dbReference type="GO" id="GO:0005634">
    <property type="term" value="C:nucleus"/>
    <property type="evidence" value="ECO:0007669"/>
    <property type="project" value="UniProtKB-SubCell"/>
</dbReference>
<reference evidence="6 7" key="1">
    <citation type="submission" date="2016-04" db="EMBL/GenBank/DDBJ databases">
        <title>Evolutionary innovation and constraint leading to complex multicellularity in the Ascomycota.</title>
        <authorList>
            <person name="Cisse O."/>
            <person name="Nguyen A."/>
            <person name="Hewitt D.A."/>
            <person name="Jedd G."/>
            <person name="Stajich J.E."/>
        </authorList>
    </citation>
    <scope>NUCLEOTIDE SEQUENCE [LARGE SCALE GENOMIC DNA]</scope>
    <source>
        <strain evidence="6 7">DAH-3</strain>
    </source>
</reference>
<sequence length="407" mass="46748">MQPWANPSPSKQTPSTTDLGTINEASCSKTPLFPARRSDDAVHTAFMNEVATSFGKPTKRKRRWVKSLLLINKLRGQGYSSAESDDFDNDDVVQAEDHRRSLSRRAQYSKEVDSQYWLEMIDSKHRYGGNLKCYHDFWLKKSRTKQSFFYWLDHGEGKHLDLPYSPRIQLDSEQIRYLTKEERLSYLVCIQNGLLLWAKNDEKITTSTCYKDSKQGIVHQDVPDLENDDSHLLSLSLSSTTSSGSDIREDRYVDSRSPWHISPSALMNRLLRKTTGPNTWIFVTDPQWRIYIGLKQAGSFQHSSFLRGARVSSAGLIELQDGKITSLSPLSGHYRCSTKQFRRLIRVLKEKHVDLSQTKISKSYFILYALEMLHINSLANSKKRADKDNNDEKSNAEKTSAQQILIK</sequence>
<dbReference type="AlphaFoldDB" id="A0A1U7LL23"/>
<evidence type="ECO:0000256" key="5">
    <source>
        <dbReference type="SAM" id="MobiDB-lite"/>
    </source>
</evidence>
<dbReference type="EMBL" id="LXFE01002091">
    <property type="protein sequence ID" value="OLL23221.1"/>
    <property type="molecule type" value="Genomic_DNA"/>
</dbReference>
<keyword evidence="4" id="KW-0539">Nucleus</keyword>
<name>A0A1U7LL23_NEOID</name>
<keyword evidence="3" id="KW-0963">Cytoplasm</keyword>
<evidence type="ECO:0000313" key="6">
    <source>
        <dbReference type="EMBL" id="OLL23221.1"/>
    </source>
</evidence>
<evidence type="ECO:0000256" key="2">
    <source>
        <dbReference type="ARBA" id="ARBA00004496"/>
    </source>
</evidence>
<dbReference type="GO" id="GO:0005737">
    <property type="term" value="C:cytoplasm"/>
    <property type="evidence" value="ECO:0007669"/>
    <property type="project" value="UniProtKB-SubCell"/>
</dbReference>
<keyword evidence="7" id="KW-1185">Reference proteome</keyword>
<feature type="compositionally biased region" description="Basic and acidic residues" evidence="5">
    <location>
        <begin position="383"/>
        <end position="396"/>
    </location>
</feature>
<proteinExistence type="predicted"/>
<organism evidence="6 7">
    <name type="scientific">Neolecta irregularis (strain DAH-3)</name>
    <dbReference type="NCBI Taxonomy" id="1198029"/>
    <lineage>
        <taxon>Eukaryota</taxon>
        <taxon>Fungi</taxon>
        <taxon>Dikarya</taxon>
        <taxon>Ascomycota</taxon>
        <taxon>Taphrinomycotina</taxon>
        <taxon>Neolectales</taxon>
        <taxon>Neolectaceae</taxon>
        <taxon>Neolecta</taxon>
    </lineage>
</organism>
<accession>A0A1U7LL23</accession>
<dbReference type="OrthoDB" id="7344096at2759"/>
<evidence type="ECO:0000313" key="7">
    <source>
        <dbReference type="Proteomes" id="UP000186594"/>
    </source>
</evidence>
<dbReference type="InterPro" id="IPR044159">
    <property type="entry name" value="IQM"/>
</dbReference>
<dbReference type="PANTHER" id="PTHR31250:SF27">
    <property type="entry name" value="IQ DOMAIN-CONTAINING PROTEIN IQM5"/>
    <property type="match status" value="1"/>
</dbReference>
<feature type="region of interest" description="Disordered" evidence="5">
    <location>
        <begin position="1"/>
        <end position="25"/>
    </location>
</feature>
<gene>
    <name evidence="6" type="ORF">NEOLI_004623</name>
</gene>
<evidence type="ECO:0000256" key="3">
    <source>
        <dbReference type="ARBA" id="ARBA00022490"/>
    </source>
</evidence>
<comment type="subcellular location">
    <subcellularLocation>
        <location evidence="2">Cytoplasm</location>
    </subcellularLocation>
    <subcellularLocation>
        <location evidence="1">Nucleus</location>
    </subcellularLocation>
</comment>
<dbReference type="STRING" id="1198029.A0A1U7LL23"/>
<protein>
    <submittedName>
        <fullName evidence="6">IQ domain-containing protein IQM5</fullName>
    </submittedName>
</protein>
<comment type="caution">
    <text evidence="6">The sequence shown here is derived from an EMBL/GenBank/DDBJ whole genome shotgun (WGS) entry which is preliminary data.</text>
</comment>
<dbReference type="Proteomes" id="UP000186594">
    <property type="component" value="Unassembled WGS sequence"/>
</dbReference>
<dbReference type="PANTHER" id="PTHR31250">
    <property type="entry name" value="IQ DOMAIN-CONTAINING PROTEIN IQM3"/>
    <property type="match status" value="1"/>
</dbReference>
<feature type="region of interest" description="Disordered" evidence="5">
    <location>
        <begin position="382"/>
        <end position="407"/>
    </location>
</feature>